<name>A0A062TTX5_9PROT</name>
<proteinExistence type="predicted"/>
<comment type="caution">
    <text evidence="1">The sequence shown here is derived from an EMBL/GenBank/DDBJ whole genome shotgun (WGS) entry which is preliminary data.</text>
</comment>
<dbReference type="EMBL" id="AWFB01000062">
    <property type="protein sequence ID" value="RAN31053.1"/>
    <property type="molecule type" value="Genomic_DNA"/>
</dbReference>
<keyword evidence="2" id="KW-1185">Reference proteome</keyword>
<dbReference type="RefSeq" id="WP_206741045.1">
    <property type="nucleotide sequence ID" value="NZ_AWFA01000063.1"/>
</dbReference>
<dbReference type="Proteomes" id="UP000249123">
    <property type="component" value="Unassembled WGS sequence"/>
</dbReference>
<gene>
    <name evidence="1" type="ORF">HY3_17045</name>
</gene>
<protein>
    <submittedName>
        <fullName evidence="1">Uncharacterized protein</fullName>
    </submittedName>
</protein>
<dbReference type="eggNOG" id="ENOG5033MH6">
    <property type="taxonomic scope" value="Bacteria"/>
</dbReference>
<accession>A0A062TTX5</accession>
<organism evidence="1 2">
    <name type="scientific">Hyphomonas pacifica</name>
    <dbReference type="NCBI Taxonomy" id="1280941"/>
    <lineage>
        <taxon>Bacteria</taxon>
        <taxon>Pseudomonadati</taxon>
        <taxon>Pseudomonadota</taxon>
        <taxon>Alphaproteobacteria</taxon>
        <taxon>Hyphomonadales</taxon>
        <taxon>Hyphomonadaceae</taxon>
        <taxon>Hyphomonas</taxon>
    </lineage>
</organism>
<evidence type="ECO:0000313" key="2">
    <source>
        <dbReference type="Proteomes" id="UP000249123"/>
    </source>
</evidence>
<dbReference type="AlphaFoldDB" id="A0A062TTX5"/>
<sequence length="170" mass="19789">MVSKVMEWLQDKAPGFNQLSDEELEAVSDFSFLWSLFEARILDSSGSAGRIRRAVHDWHASGMLEAEALDEELAYFRQRYFANGHFTYHFDHLHLRRNDFEEVVRAVIDGTDNDPRNRVIAILILVFRFRNNLFHGLKWQYYLADQKDNFATANSVLVKVLEKHDPTIAG</sequence>
<evidence type="ECO:0000313" key="1">
    <source>
        <dbReference type="EMBL" id="RAN31053.1"/>
    </source>
</evidence>
<reference evidence="1 2" key="1">
    <citation type="submission" date="2013-04" db="EMBL/GenBank/DDBJ databases">
        <title>Hyphomonas sp. T24B3 Genome Sequencing.</title>
        <authorList>
            <person name="Lai Q."/>
            <person name="Shao Z."/>
        </authorList>
    </citation>
    <scope>NUCLEOTIDE SEQUENCE [LARGE SCALE GENOMIC DNA]</scope>
    <source>
        <strain evidence="1 2">T24B3</strain>
    </source>
</reference>